<protein>
    <submittedName>
        <fullName evidence="2">Uncharacterized protein</fullName>
    </submittedName>
</protein>
<accession>A0A915J5G8</accession>
<evidence type="ECO:0000313" key="1">
    <source>
        <dbReference type="Proteomes" id="UP000887565"/>
    </source>
</evidence>
<proteinExistence type="predicted"/>
<dbReference type="Proteomes" id="UP000887565">
    <property type="component" value="Unplaced"/>
</dbReference>
<organism evidence="1 2">
    <name type="scientific">Romanomermis culicivorax</name>
    <name type="common">Nematode worm</name>
    <dbReference type="NCBI Taxonomy" id="13658"/>
    <lineage>
        <taxon>Eukaryota</taxon>
        <taxon>Metazoa</taxon>
        <taxon>Ecdysozoa</taxon>
        <taxon>Nematoda</taxon>
        <taxon>Enoplea</taxon>
        <taxon>Dorylaimia</taxon>
        <taxon>Mermithida</taxon>
        <taxon>Mermithoidea</taxon>
        <taxon>Mermithidae</taxon>
        <taxon>Romanomermis</taxon>
    </lineage>
</organism>
<sequence length="98" mass="11276">MAIHICATKAWLALYQYFRDHFRTTYREPQRPVSPNVAVLILQWVAGLWAEELRVVDAVQTAHFALFLYEAQGLDNLSCLLQAYNTAVGLIDSWMTYP</sequence>
<evidence type="ECO:0000313" key="2">
    <source>
        <dbReference type="WBParaSite" id="nRc.2.0.1.t21039-RA"/>
    </source>
</evidence>
<reference evidence="2" key="1">
    <citation type="submission" date="2022-11" db="UniProtKB">
        <authorList>
            <consortium name="WormBaseParasite"/>
        </authorList>
    </citation>
    <scope>IDENTIFICATION</scope>
</reference>
<dbReference type="AlphaFoldDB" id="A0A915J5G8"/>
<keyword evidence="1" id="KW-1185">Reference proteome</keyword>
<dbReference type="WBParaSite" id="nRc.2.0.1.t21039-RA">
    <property type="protein sequence ID" value="nRc.2.0.1.t21039-RA"/>
    <property type="gene ID" value="nRc.2.0.1.g21039"/>
</dbReference>
<name>A0A915J5G8_ROMCU</name>